<dbReference type="PANTHER" id="PTHR13914:SF0">
    <property type="entry name" value="PROLINE DEHYDROGENASE 1, MITOCHONDRIAL"/>
    <property type="match status" value="1"/>
</dbReference>
<protein>
    <recommendedName>
        <fullName evidence="2">proline dehydrogenase</fullName>
        <ecNumber evidence="2">1.5.5.2</ecNumber>
    </recommendedName>
</protein>
<dbReference type="UniPathway" id="UPA00261">
    <property type="reaction ID" value="UER00373"/>
</dbReference>
<feature type="binding site" evidence="9">
    <location>
        <position position="287"/>
    </location>
    <ligand>
        <name>substrate</name>
    </ligand>
</feature>
<evidence type="ECO:0000256" key="4">
    <source>
        <dbReference type="ARBA" id="ARBA00022741"/>
    </source>
</evidence>
<feature type="binding site" evidence="9">
    <location>
        <position position="97"/>
    </location>
    <ligand>
        <name>substrate</name>
    </ligand>
</feature>
<evidence type="ECO:0000256" key="1">
    <source>
        <dbReference type="ARBA" id="ARBA00004739"/>
    </source>
</evidence>
<evidence type="ECO:0000259" key="11">
    <source>
        <dbReference type="Pfam" id="PF01619"/>
    </source>
</evidence>
<accession>A0A0D5NND2</accession>
<dbReference type="Pfam" id="PF01619">
    <property type="entry name" value="Pro_dh"/>
    <property type="match status" value="1"/>
</dbReference>
<proteinExistence type="predicted"/>
<comment type="pathway">
    <text evidence="1">Amino-acid degradation; L-proline degradation into L-glutamate; L-glutamate from L-proline: step 1/2.</text>
</comment>
<feature type="binding site" evidence="10">
    <location>
        <begin position="224"/>
        <end position="225"/>
    </location>
    <ligand>
        <name>FAD</name>
        <dbReference type="ChEBI" id="CHEBI:57692"/>
    </ligand>
</feature>
<dbReference type="AlphaFoldDB" id="A0A0D5NND2"/>
<keyword evidence="3" id="KW-0285">Flavoprotein</keyword>
<feature type="binding site" evidence="10">
    <location>
        <position position="132"/>
    </location>
    <ligand>
        <name>FAD</name>
        <dbReference type="ChEBI" id="CHEBI:57692"/>
    </ligand>
</feature>
<evidence type="ECO:0000313" key="12">
    <source>
        <dbReference type="EMBL" id="AJY76814.1"/>
    </source>
</evidence>
<comment type="cofactor">
    <cofactor evidence="10">
        <name>FAD</name>
        <dbReference type="ChEBI" id="CHEBI:57692"/>
    </cofactor>
    <text evidence="10">Binds 1 FAD per subunit.</text>
</comment>
<evidence type="ECO:0000256" key="5">
    <source>
        <dbReference type="ARBA" id="ARBA00022827"/>
    </source>
</evidence>
<feature type="binding site" evidence="10">
    <location>
        <position position="199"/>
    </location>
    <ligand>
        <name>FAD</name>
        <dbReference type="ChEBI" id="CHEBI:57692"/>
    </ligand>
</feature>
<dbReference type="PANTHER" id="PTHR13914">
    <property type="entry name" value="PROLINE OXIDASE"/>
    <property type="match status" value="1"/>
</dbReference>
<sequence>MSVMRSILLQMSQNKTATRAARKYGLRMGAERFVAGETLEAAIKKVRELNGLGLMATLDHLGEFVSSESEANAAAKDVVRAIEDIGSTGVNSNVSVKLTQLGLDISYELCRNNMRTIVSKAKQLGNFIRIDMEDYTRNEPAITMFKELRAEFGCHVGIVLQAYLYKTESDMERLHPLAPNYRLVKGAYQESSDVAFPFKVDVDHNFIHIIEKQLQSGHYAAIATHDEQIINHVKAYASKNGIPNSQFEFQMLFGIRTQLQQQLAGEGYAVRVYVPYGMDWYGYFMRRLAERPENLNFVLKSMFRR</sequence>
<feature type="binding site" evidence="10">
    <location>
        <begin position="185"/>
        <end position="187"/>
    </location>
    <ligand>
        <name>FAD</name>
        <dbReference type="ChEBI" id="CHEBI:57692"/>
    </ligand>
</feature>
<feature type="domain" description="Proline dehydrogenase" evidence="11">
    <location>
        <begin position="42"/>
        <end position="298"/>
    </location>
</feature>
<evidence type="ECO:0000256" key="2">
    <source>
        <dbReference type="ARBA" id="ARBA00012695"/>
    </source>
</evidence>
<feature type="binding site" evidence="10">
    <location>
        <position position="161"/>
    </location>
    <ligand>
        <name>FAD</name>
        <dbReference type="ChEBI" id="CHEBI:57692"/>
    </ligand>
</feature>
<dbReference type="PIRSF" id="PIRSF000196">
    <property type="entry name" value="Pro_dehydrog"/>
    <property type="match status" value="1"/>
</dbReference>
<dbReference type="HOGENOM" id="CLU_061158_0_0_9"/>
<dbReference type="GO" id="GO:0010133">
    <property type="term" value="P:L-proline catabolic process to L-glutamate"/>
    <property type="evidence" value="ECO:0007669"/>
    <property type="project" value="UniProtKB-UniPathway"/>
</dbReference>
<name>A0A0D5NND2_9BACL</name>
<comment type="catalytic activity">
    <reaction evidence="8">
        <text>L-proline + a quinone = (S)-1-pyrroline-5-carboxylate + a quinol + H(+)</text>
        <dbReference type="Rhea" id="RHEA:23784"/>
        <dbReference type="ChEBI" id="CHEBI:15378"/>
        <dbReference type="ChEBI" id="CHEBI:17388"/>
        <dbReference type="ChEBI" id="CHEBI:24646"/>
        <dbReference type="ChEBI" id="CHEBI:60039"/>
        <dbReference type="ChEBI" id="CHEBI:132124"/>
        <dbReference type="EC" id="1.5.5.2"/>
    </reaction>
</comment>
<reference evidence="13" key="2">
    <citation type="submission" date="2015-03" db="EMBL/GenBank/DDBJ databases">
        <title>Genome sequence of Paenibacillus beijingensis strain DSM 24997T.</title>
        <authorList>
            <person name="Kwak Y."/>
            <person name="Shin J.-H."/>
        </authorList>
    </citation>
    <scope>NUCLEOTIDE SEQUENCE [LARGE SCALE GENOMIC DNA]</scope>
    <source>
        <strain evidence="13">DSM 24997</strain>
    </source>
</reference>
<dbReference type="InterPro" id="IPR015659">
    <property type="entry name" value="Proline_oxidase"/>
</dbReference>
<dbReference type="STRING" id="1126833.VN24_22420"/>
<dbReference type="Gene3D" id="3.20.20.220">
    <property type="match status" value="1"/>
</dbReference>
<dbReference type="SUPFAM" id="SSF51730">
    <property type="entry name" value="FAD-linked oxidoreductase"/>
    <property type="match status" value="1"/>
</dbReference>
<feature type="binding site" evidence="9">
    <location>
        <position position="286"/>
    </location>
    <ligand>
        <name>substrate</name>
    </ligand>
</feature>
<reference evidence="12 13" key="1">
    <citation type="journal article" date="2015" name="J. Biotechnol.">
        <title>Complete genome sequence of Paenibacillus beijingensis 7188(T) (=DSM 24997(T)), a novel rhizobacterium from jujube garden soil.</title>
        <authorList>
            <person name="Kwak Y."/>
            <person name="Shin J.H."/>
        </authorList>
    </citation>
    <scope>NUCLEOTIDE SEQUENCE [LARGE SCALE GENOMIC DNA]</scope>
    <source>
        <strain evidence="12 13">DSM 24997</strain>
    </source>
</reference>
<keyword evidence="6" id="KW-0560">Oxidoreductase</keyword>
<keyword evidence="5 10" id="KW-0274">FAD</keyword>
<dbReference type="KEGG" id="pbj:VN24_22420"/>
<dbReference type="Proteomes" id="UP000032633">
    <property type="component" value="Chromosome"/>
</dbReference>
<evidence type="ECO:0000256" key="10">
    <source>
        <dbReference type="PIRSR" id="PIRSR000196-2"/>
    </source>
</evidence>
<gene>
    <name evidence="12" type="ORF">VN24_22420</name>
</gene>
<evidence type="ECO:0000313" key="13">
    <source>
        <dbReference type="Proteomes" id="UP000032633"/>
    </source>
</evidence>
<evidence type="ECO:0000256" key="6">
    <source>
        <dbReference type="ARBA" id="ARBA00023002"/>
    </source>
</evidence>
<keyword evidence="7" id="KW-0642">Proline metabolism</keyword>
<evidence type="ECO:0000256" key="9">
    <source>
        <dbReference type="PIRSR" id="PIRSR000196-1"/>
    </source>
</evidence>
<dbReference type="GO" id="GO:0000166">
    <property type="term" value="F:nucleotide binding"/>
    <property type="evidence" value="ECO:0007669"/>
    <property type="project" value="UniProtKB-KW"/>
</dbReference>
<organism evidence="12 13">
    <name type="scientific">Paenibacillus beijingensis</name>
    <dbReference type="NCBI Taxonomy" id="1126833"/>
    <lineage>
        <taxon>Bacteria</taxon>
        <taxon>Bacillati</taxon>
        <taxon>Bacillota</taxon>
        <taxon>Bacilli</taxon>
        <taxon>Bacillales</taxon>
        <taxon>Paenibacillaceae</taxon>
        <taxon>Paenibacillus</taxon>
    </lineage>
</organism>
<evidence type="ECO:0000256" key="3">
    <source>
        <dbReference type="ARBA" id="ARBA00022630"/>
    </source>
</evidence>
<dbReference type="InterPro" id="IPR029041">
    <property type="entry name" value="FAD-linked_oxidoreductase-like"/>
</dbReference>
<dbReference type="EC" id="1.5.5.2" evidence="2"/>
<evidence type="ECO:0000256" key="8">
    <source>
        <dbReference type="ARBA" id="ARBA00048779"/>
    </source>
</evidence>
<dbReference type="PATRIC" id="fig|1126833.4.peg.4925"/>
<keyword evidence="4 10" id="KW-0547">Nucleotide-binding</keyword>
<keyword evidence="13" id="KW-1185">Reference proteome</keyword>
<dbReference type="EMBL" id="CP011058">
    <property type="protein sequence ID" value="AJY76814.1"/>
    <property type="molecule type" value="Genomic_DNA"/>
</dbReference>
<evidence type="ECO:0000256" key="7">
    <source>
        <dbReference type="ARBA" id="ARBA00023062"/>
    </source>
</evidence>
<dbReference type="InterPro" id="IPR008219">
    <property type="entry name" value="PRODH_bac_arc"/>
</dbReference>
<dbReference type="GO" id="GO:0004657">
    <property type="term" value="F:proline dehydrogenase activity"/>
    <property type="evidence" value="ECO:0007669"/>
    <property type="project" value="UniProtKB-EC"/>
</dbReference>
<dbReference type="InterPro" id="IPR002872">
    <property type="entry name" value="Proline_DH_dom"/>
</dbReference>
<dbReference type="RefSeq" id="WP_045672239.1">
    <property type="nucleotide sequence ID" value="NZ_CP011058.1"/>
</dbReference>